<comment type="caution">
    <text evidence="1">The sequence shown here is derived from an EMBL/GenBank/DDBJ whole genome shotgun (WGS) entry which is preliminary data.</text>
</comment>
<evidence type="ECO:0000313" key="1">
    <source>
        <dbReference type="EMBL" id="KAI4300980.1"/>
    </source>
</evidence>
<reference evidence="1 2" key="1">
    <citation type="journal article" date="2022" name="DNA Res.">
        <title>Chromosomal-level genome assembly of the orchid tree Bauhinia variegata (Leguminosae; Cercidoideae) supports the allotetraploid origin hypothesis of Bauhinia.</title>
        <authorList>
            <person name="Zhong Y."/>
            <person name="Chen Y."/>
            <person name="Zheng D."/>
            <person name="Pang J."/>
            <person name="Liu Y."/>
            <person name="Luo S."/>
            <person name="Meng S."/>
            <person name="Qian L."/>
            <person name="Wei D."/>
            <person name="Dai S."/>
            <person name="Zhou R."/>
        </authorList>
    </citation>
    <scope>NUCLEOTIDE SEQUENCE [LARGE SCALE GENOMIC DNA]</scope>
    <source>
        <strain evidence="1">BV-YZ2020</strain>
    </source>
</reference>
<dbReference type="EMBL" id="CM039438">
    <property type="protein sequence ID" value="KAI4300980.1"/>
    <property type="molecule type" value="Genomic_DNA"/>
</dbReference>
<protein>
    <submittedName>
        <fullName evidence="1">Uncharacterized protein</fullName>
    </submittedName>
</protein>
<evidence type="ECO:0000313" key="2">
    <source>
        <dbReference type="Proteomes" id="UP000828941"/>
    </source>
</evidence>
<dbReference type="Proteomes" id="UP000828941">
    <property type="component" value="Chromosome 13"/>
</dbReference>
<proteinExistence type="predicted"/>
<gene>
    <name evidence="1" type="ORF">L6164_034303</name>
</gene>
<sequence length="186" mass="21027">MDHYKVLGLNRNASKEEIKAAFKKLAFEFHPDKHSQSSKAVKDNATLRFKHVSEAYQVLMDDRKRADYNIRSRAGSSGYGRSGYGYNHNYSYSYNYGGSGRTYEPRYKSRSGFNVDGITSKFELALRFLTTRAFLLNLGFAGLLLGGMTVIESSGEAIWKMKNSGKSFEEAMESIEKAKAQTKKDH</sequence>
<accession>A0ACB9KUY4</accession>
<keyword evidence="2" id="KW-1185">Reference proteome</keyword>
<name>A0ACB9KUY4_BAUVA</name>
<organism evidence="1 2">
    <name type="scientific">Bauhinia variegata</name>
    <name type="common">Purple orchid tree</name>
    <name type="synonym">Phanera variegata</name>
    <dbReference type="NCBI Taxonomy" id="167791"/>
    <lineage>
        <taxon>Eukaryota</taxon>
        <taxon>Viridiplantae</taxon>
        <taxon>Streptophyta</taxon>
        <taxon>Embryophyta</taxon>
        <taxon>Tracheophyta</taxon>
        <taxon>Spermatophyta</taxon>
        <taxon>Magnoliopsida</taxon>
        <taxon>eudicotyledons</taxon>
        <taxon>Gunneridae</taxon>
        <taxon>Pentapetalae</taxon>
        <taxon>rosids</taxon>
        <taxon>fabids</taxon>
        <taxon>Fabales</taxon>
        <taxon>Fabaceae</taxon>
        <taxon>Cercidoideae</taxon>
        <taxon>Cercideae</taxon>
        <taxon>Bauhiniinae</taxon>
        <taxon>Bauhinia</taxon>
    </lineage>
</organism>